<dbReference type="EMBL" id="KJ489402">
    <property type="protein sequence ID" value="AIF72011.1"/>
    <property type="molecule type" value="Genomic_DNA"/>
</dbReference>
<dbReference type="KEGG" id="vg:20283122"/>
<evidence type="ECO:0000313" key="1">
    <source>
        <dbReference type="EMBL" id="AIF72011.1"/>
    </source>
</evidence>
<sequence length="56" mass="6378">MISCACFCPRCKHNLTRNGSFKSDTDEGVRYTCTTCGLKTLWYFDAPVPILVKEEK</sequence>
<dbReference type="Proteomes" id="UP000028561">
    <property type="component" value="Segment"/>
</dbReference>
<reference evidence="1 2" key="2">
    <citation type="journal article" date="2016" name="Virology (Lond)">
        <title>Genomic characterization and comparison of seven Myoviridae bacteriophage infecting Bacillus thuringiensis.</title>
        <authorList>
            <person name="Sauder A.B."/>
            <person name="Quinn M.R."/>
            <person name="Brouillette A."/>
            <person name="Caruso S."/>
            <person name="Cresawn S."/>
            <person name="Erill I."/>
            <person name="Lewis L."/>
            <person name="Loesser-Casey K."/>
            <person name="Pate M."/>
            <person name="Scott C."/>
            <person name="Stockwell S."/>
            <person name="Temple L."/>
        </authorList>
    </citation>
    <scope>NUCLEOTIDE SEQUENCE [LARGE SCALE GENOMIC DNA]</scope>
</reference>
<proteinExistence type="predicted"/>
<dbReference type="GeneID" id="20283122"/>
<reference evidence="2" key="1">
    <citation type="submission" date="2014-09" db="EMBL/GenBank/DDBJ databases">
        <title>Genomic characterization and comparison of seven Myoviridae bacteriophage infecting Bacillus thuringiensis.</title>
        <authorList>
            <person name="Sauder A.B."/>
            <person name="McKenzie Q.R."/>
            <person name="Temple L.M."/>
            <person name="Alexis B.K."/>
            <person name="Al-Atrache Z."/>
            <person name="Lewis L.O."/>
            <person name="Loesser-Casey K.E."/>
            <person name="Mitchell K.J."/>
        </authorList>
    </citation>
    <scope>NUCLEOTIDE SEQUENCE [LARGE SCALE GENOMIC DNA]</scope>
</reference>
<protein>
    <submittedName>
        <fullName evidence="1">Uncharacterized protein</fullName>
    </submittedName>
</protein>
<dbReference type="RefSeq" id="YP_009055900.1">
    <property type="nucleotide sequence ID" value="NC_024788.1"/>
</dbReference>
<evidence type="ECO:0000313" key="2">
    <source>
        <dbReference type="Proteomes" id="UP000028561"/>
    </source>
</evidence>
<keyword evidence="2" id="KW-1185">Reference proteome</keyword>
<name>A0A075M4M4_9CAUD</name>
<organism evidence="1 2">
    <name type="scientific">Bacillus phage Riley</name>
    <dbReference type="NCBI Taxonomy" id="1486662"/>
    <lineage>
        <taxon>Viruses</taxon>
        <taxon>Duplodnaviria</taxon>
        <taxon>Heunggongvirae</taxon>
        <taxon>Uroviricota</taxon>
        <taxon>Caudoviricetes</taxon>
        <taxon>Herelleviridae</taxon>
        <taxon>Bastillevirinae</taxon>
        <taxon>Bequatrovirus</taxon>
        <taxon>Bequatrovirus riley</taxon>
    </lineage>
</organism>
<accession>A0A075M4M4</accession>